<dbReference type="Pfam" id="PF05153">
    <property type="entry name" value="MIOX"/>
    <property type="match status" value="1"/>
</dbReference>
<evidence type="ECO:0000313" key="18">
    <source>
        <dbReference type="Proteomes" id="UP000290289"/>
    </source>
</evidence>
<dbReference type="GO" id="GO:0019853">
    <property type="term" value="P:L-ascorbic acid biosynthetic process"/>
    <property type="evidence" value="ECO:0007669"/>
    <property type="project" value="UniProtKB-KW"/>
</dbReference>
<keyword evidence="9 11" id="KW-0408">Iron</keyword>
<dbReference type="InterPro" id="IPR023210">
    <property type="entry name" value="NADP_OxRdtase_dom"/>
</dbReference>
<feature type="binding site" evidence="11">
    <location>
        <position position="415"/>
    </location>
    <ligand>
        <name>Fe cation</name>
        <dbReference type="ChEBI" id="CHEBI:24875"/>
        <label>1</label>
    </ligand>
</feature>
<dbReference type="GO" id="GO:0050113">
    <property type="term" value="F:inositol oxygenase activity"/>
    <property type="evidence" value="ECO:0007669"/>
    <property type="project" value="UniProtKB-EC"/>
</dbReference>
<feature type="binding site" evidence="10">
    <location>
        <begin position="402"/>
        <end position="404"/>
    </location>
    <ligand>
        <name>substrate</name>
    </ligand>
</feature>
<keyword evidence="7 11" id="KW-0479">Metal-binding</keyword>
<dbReference type="EC" id="1.13.99.1" evidence="4"/>
<evidence type="ECO:0000256" key="10">
    <source>
        <dbReference type="PIRSR" id="PIRSR607828-1"/>
    </source>
</evidence>
<evidence type="ECO:0000256" key="11">
    <source>
        <dbReference type="PIRSR" id="PIRSR607828-2"/>
    </source>
</evidence>
<evidence type="ECO:0000259" key="15">
    <source>
        <dbReference type="Pfam" id="PF00248"/>
    </source>
</evidence>
<keyword evidence="8" id="KW-0560">Oxidoreductase</keyword>
<dbReference type="SUPFAM" id="SSF109604">
    <property type="entry name" value="HD-domain/PDEase-like"/>
    <property type="match status" value="1"/>
</dbReference>
<feature type="binding site" evidence="10">
    <location>
        <begin position="539"/>
        <end position="540"/>
    </location>
    <ligand>
        <name>substrate</name>
    </ligand>
</feature>
<feature type="binding site" evidence="10">
    <location>
        <position position="444"/>
    </location>
    <ligand>
        <name>substrate</name>
    </ligand>
</feature>
<dbReference type="InterPro" id="IPR036812">
    <property type="entry name" value="NAD(P)_OxRdtase_dom_sf"/>
</dbReference>
<evidence type="ECO:0000256" key="14">
    <source>
        <dbReference type="SAM" id="Phobius"/>
    </source>
</evidence>
<dbReference type="SUPFAM" id="SSF51430">
    <property type="entry name" value="NAD(P)-linked oxidoreductase"/>
    <property type="match status" value="1"/>
</dbReference>
<keyword evidence="14" id="KW-0812">Transmembrane</keyword>
<keyword evidence="14" id="KW-1133">Transmembrane helix</keyword>
<dbReference type="PRINTS" id="PR00069">
    <property type="entry name" value="ALDKETRDTASE"/>
</dbReference>
<evidence type="ECO:0000256" key="8">
    <source>
        <dbReference type="ARBA" id="ARBA00023002"/>
    </source>
</evidence>
<feature type="transmembrane region" description="Helical" evidence="14">
    <location>
        <begin position="117"/>
        <end position="137"/>
    </location>
</feature>
<comment type="caution">
    <text evidence="17">The sequence shown here is derived from an EMBL/GenBank/DDBJ whole genome shotgun (WGS) entry which is preliminary data.</text>
</comment>
<keyword evidence="6" id="KW-0060">Ascorbate biosynthesis</keyword>
<gene>
    <name evidence="17" type="ORF">DVH24_007682</name>
</gene>
<proteinExistence type="inferred from homology"/>
<feature type="binding site" evidence="11">
    <location>
        <position position="572"/>
    </location>
    <ligand>
        <name>Fe cation</name>
        <dbReference type="ChEBI" id="CHEBI:24875"/>
        <label>1</label>
    </ligand>
</feature>
<name>A0A498HG40_MALDO</name>
<keyword evidence="18" id="KW-1185">Reference proteome</keyword>
<feature type="binding site" evidence="10">
    <location>
        <position position="345"/>
    </location>
    <ligand>
        <name>substrate</name>
    </ligand>
</feature>
<evidence type="ECO:0000313" key="17">
    <source>
        <dbReference type="EMBL" id="RXH70426.1"/>
    </source>
</evidence>
<dbReference type="Proteomes" id="UP000290289">
    <property type="component" value="Chromosome 16"/>
</dbReference>
<dbReference type="PROSITE" id="PS00798">
    <property type="entry name" value="ALDOKETO_REDUCTASE_1"/>
    <property type="match status" value="1"/>
</dbReference>
<keyword evidence="5" id="KW-0963">Cytoplasm</keyword>
<feature type="binding site" evidence="11">
    <location>
        <position position="513"/>
    </location>
    <ligand>
        <name>Fe cation</name>
        <dbReference type="ChEBI" id="CHEBI:24875"/>
        <label>1</label>
    </ligand>
</feature>
<feature type="binding site" evidence="11">
    <location>
        <position position="539"/>
    </location>
    <ligand>
        <name>Fe cation</name>
        <dbReference type="ChEBI" id="CHEBI:24875"/>
        <label>1</label>
    </ligand>
</feature>
<dbReference type="EMBL" id="RDQH01000342">
    <property type="protein sequence ID" value="RXH70426.1"/>
    <property type="molecule type" value="Genomic_DNA"/>
</dbReference>
<dbReference type="UniPathway" id="UPA00111">
    <property type="reaction ID" value="UER00527"/>
</dbReference>
<protein>
    <recommendedName>
        <fullName evidence="4">inositol oxygenase</fullName>
        <ecNumber evidence="4">1.13.99.1</ecNumber>
    </recommendedName>
</protein>
<feature type="binding site" evidence="11">
    <location>
        <position position="440"/>
    </location>
    <ligand>
        <name>Fe cation</name>
        <dbReference type="ChEBI" id="CHEBI:24875"/>
        <label>1</label>
    </ligand>
</feature>
<dbReference type="InterPro" id="IPR007828">
    <property type="entry name" value="Inositol_oxygenase"/>
</dbReference>
<feature type="binding site" evidence="10">
    <location>
        <begin position="461"/>
        <end position="462"/>
    </location>
    <ligand>
        <name>substrate</name>
    </ligand>
</feature>
<evidence type="ECO:0000256" key="9">
    <source>
        <dbReference type="ARBA" id="ARBA00023004"/>
    </source>
</evidence>
<evidence type="ECO:0000256" key="12">
    <source>
        <dbReference type="PIRSR" id="PIRSR607828-3"/>
    </source>
</evidence>
<evidence type="ECO:0000256" key="5">
    <source>
        <dbReference type="ARBA" id="ARBA00022490"/>
    </source>
</evidence>
<dbReference type="AlphaFoldDB" id="A0A498HG40"/>
<feature type="binding site" evidence="11">
    <location>
        <position position="441"/>
    </location>
    <ligand>
        <name>Fe cation</name>
        <dbReference type="ChEBI" id="CHEBI:24875"/>
        <label>1</label>
    </ligand>
</feature>
<feature type="transmembrane region" description="Helical" evidence="14">
    <location>
        <begin position="224"/>
        <end position="245"/>
    </location>
</feature>
<dbReference type="STRING" id="3750.A0A498HG40"/>
<evidence type="ECO:0000259" key="16">
    <source>
        <dbReference type="Pfam" id="PF06454"/>
    </source>
</evidence>
<evidence type="ECO:0000256" key="6">
    <source>
        <dbReference type="ARBA" id="ARBA00022644"/>
    </source>
</evidence>
<dbReference type="GO" id="GO:0005506">
    <property type="term" value="F:iron ion binding"/>
    <property type="evidence" value="ECO:0007669"/>
    <property type="project" value="InterPro"/>
</dbReference>
<feature type="modified residue" description="Phosphoserine" evidence="12">
    <location>
        <position position="350"/>
    </location>
</feature>
<dbReference type="GO" id="GO:0005737">
    <property type="term" value="C:cytoplasm"/>
    <property type="evidence" value="ECO:0007669"/>
    <property type="project" value="UniProtKB-SubCell"/>
</dbReference>
<evidence type="ECO:0000256" key="2">
    <source>
        <dbReference type="ARBA" id="ARBA00005167"/>
    </source>
</evidence>
<dbReference type="Gene3D" id="3.20.20.100">
    <property type="entry name" value="NADP-dependent oxidoreductase domain"/>
    <property type="match status" value="1"/>
</dbReference>
<reference evidence="17 18" key="1">
    <citation type="submission" date="2018-10" db="EMBL/GenBank/DDBJ databases">
        <title>A high-quality apple genome assembly.</title>
        <authorList>
            <person name="Hu J."/>
        </authorList>
    </citation>
    <scope>NUCLEOTIDE SEQUENCE [LARGE SCALE GENOMIC DNA]</scope>
    <source>
        <strain evidence="18">cv. HFTH1</strain>
        <tissue evidence="17">Young leaf</tissue>
    </source>
</reference>
<feature type="domain" description="NADP-dependent oxidoreductase" evidence="15">
    <location>
        <begin position="617"/>
        <end position="913"/>
    </location>
</feature>
<evidence type="ECO:0000256" key="7">
    <source>
        <dbReference type="ARBA" id="ARBA00022723"/>
    </source>
</evidence>
<comment type="subcellular location">
    <subcellularLocation>
        <location evidence="1">Cytoplasm</location>
    </subcellularLocation>
</comment>
<comment type="similarity">
    <text evidence="3">Belongs to the myo-inositol oxygenase family.</text>
</comment>
<dbReference type="InterPro" id="IPR009457">
    <property type="entry name" value="THH1/TOM1/TOM3_dom"/>
</dbReference>
<dbReference type="Pfam" id="PF00248">
    <property type="entry name" value="Aldo_ket_red"/>
    <property type="match status" value="1"/>
</dbReference>
<feature type="compositionally biased region" description="Low complexity" evidence="13">
    <location>
        <begin position="815"/>
        <end position="827"/>
    </location>
</feature>
<dbReference type="GO" id="GO:0019310">
    <property type="term" value="P:inositol catabolic process"/>
    <property type="evidence" value="ECO:0007669"/>
    <property type="project" value="InterPro"/>
</dbReference>
<dbReference type="PANTHER" id="PTHR12588">
    <property type="entry name" value="MYOINOSITOL OXYGENASE"/>
    <property type="match status" value="1"/>
</dbReference>
<evidence type="ECO:0000256" key="13">
    <source>
        <dbReference type="SAM" id="MobiDB-lite"/>
    </source>
</evidence>
<dbReference type="PROSITE" id="PS00062">
    <property type="entry name" value="ALDOKETO_REDUCTASE_2"/>
    <property type="match status" value="1"/>
</dbReference>
<dbReference type="Pfam" id="PF06454">
    <property type="entry name" value="THH1_TOM1-3_dom"/>
    <property type="match status" value="1"/>
</dbReference>
<comment type="pathway">
    <text evidence="2">Polyol metabolism; myo-inositol degradation into D-glucuronate; D-glucuronate from myo-inositol: step 1/1.</text>
</comment>
<feature type="transmembrane region" description="Helical" evidence="14">
    <location>
        <begin position="41"/>
        <end position="65"/>
    </location>
</feature>
<organism evidence="17 18">
    <name type="scientific">Malus domestica</name>
    <name type="common">Apple</name>
    <name type="synonym">Pyrus malus</name>
    <dbReference type="NCBI Taxonomy" id="3750"/>
    <lineage>
        <taxon>Eukaryota</taxon>
        <taxon>Viridiplantae</taxon>
        <taxon>Streptophyta</taxon>
        <taxon>Embryophyta</taxon>
        <taxon>Tracheophyta</taxon>
        <taxon>Spermatophyta</taxon>
        <taxon>Magnoliopsida</taxon>
        <taxon>eudicotyledons</taxon>
        <taxon>Gunneridae</taxon>
        <taxon>Pentapetalae</taxon>
        <taxon>rosids</taxon>
        <taxon>fabids</taxon>
        <taxon>Rosales</taxon>
        <taxon>Rosaceae</taxon>
        <taxon>Amygdaloideae</taxon>
        <taxon>Maleae</taxon>
        <taxon>Malus</taxon>
    </lineage>
</organism>
<comment type="cofactor">
    <cofactor evidence="11">
        <name>Fe cation</name>
        <dbReference type="ChEBI" id="CHEBI:24875"/>
    </cofactor>
    <text evidence="11">Binds 2 iron ions per subunit.</text>
</comment>
<feature type="transmembrane region" description="Helical" evidence="14">
    <location>
        <begin position="77"/>
        <end position="97"/>
    </location>
</feature>
<evidence type="ECO:0000256" key="4">
    <source>
        <dbReference type="ARBA" id="ARBA00011919"/>
    </source>
</evidence>
<evidence type="ECO:0000256" key="3">
    <source>
        <dbReference type="ARBA" id="ARBA00005286"/>
    </source>
</evidence>
<evidence type="ECO:0000256" key="1">
    <source>
        <dbReference type="ARBA" id="ARBA00004496"/>
    </source>
</evidence>
<sequence>MARSGGGGVGVVESAVIAYNLRDASSWWHDINASPIWQNRIFHALAILYGLVAVVALVQLIRIQLRVPEYGWTTQKVFHFLNFVVNGVRSAVFVFRWQVQKLHPEIVKHILLDMPSLAFFTTYALLVLFWAEIYYQARTVSTDGLRPSFLTVNAVVYVIQIAMWLILWWKPIPVLLTLSKMFFAGVSLFAALGFLLYGGRLFLMLQRFPVESKGRRKKLQEVGYVTTICFTCFLVRCIMMCFNAFDEAADLDVLNHPVLNFIYYLFDSAEEAYLVPRLRASMGVFNGLCPSGVAPETLRRQTRSVFIIRAVEAEEKVSESGEENELVLDGGFVEPPTNAFGHTFRDYDVSSERRDGVEEFYRINHIYQSVDFVKRMRKEYGKLDKVEMSIWECCEHLNQVVDESDPDLDEPQIEHLLQTAEAIRKDYPNEGWLHLTALIHDLGKVLNLPAFGELPQWAVVGDTFPVGCAFDESIVHHKHFKENPDYNNPAYNTKYGIYSEGCGLDNVLMSWGHDDYMYLVAKENKSTLPSAGLFIIRYHSFYALHKAGAYKHLMNEEDIENLKWLKVFNKYDLYSKSKVRIDVEKVKAYYLSLIEKGKFGTPGSYFVLNTGHRIPAIGLGTWQSGGDLCVQAVKTALSVGYRHIDCAHLYGNEIEVGEALAEAFKGSLKREDVFLTSKLYCTMNSLNKIENYVQVSLKNLGVSYLDLYLMHWPDSSAFGDATDPPSKSGSEYRQFLNRLKKAWKAMEGLVEMGLVRAIGVSNFSVSQIKQLLKFAKIVPAVNQVELHPFWRQDELVKFCQLKGIHVSAHTPLGVPTSTPGPSDSSSGGEDEPGTPRISFRRSRSVHGPMLKISTVSEIADRHRKTPEQVILCWGLQRGTSVLPCSLKPDRIRKNIDIFSWSLSDDEWNRLNQIEPQVCLFGNGPLNNLSESGFMSGSVPLQAVHEMEDDMESNA</sequence>
<dbReference type="InterPro" id="IPR018170">
    <property type="entry name" value="Aldo/ket_reductase_CS"/>
</dbReference>
<feature type="region of interest" description="Disordered" evidence="13">
    <location>
        <begin position="810"/>
        <end position="840"/>
    </location>
</feature>
<dbReference type="PANTHER" id="PTHR12588:SF12">
    <property type="entry name" value="INOSITOL OXYGENASE 1"/>
    <property type="match status" value="1"/>
</dbReference>
<keyword evidence="14" id="KW-0472">Membrane</keyword>
<dbReference type="InterPro" id="IPR020471">
    <property type="entry name" value="AKR"/>
</dbReference>
<accession>A0A498HG40</accession>
<keyword evidence="12" id="KW-0597">Phosphoprotein</keyword>
<feature type="transmembrane region" description="Helical" evidence="14">
    <location>
        <begin position="181"/>
        <end position="203"/>
    </location>
</feature>
<feature type="transmembrane region" description="Helical" evidence="14">
    <location>
        <begin position="149"/>
        <end position="169"/>
    </location>
</feature>
<feature type="domain" description="THH1/TOM1/TOM3" evidence="16">
    <location>
        <begin position="24"/>
        <end position="266"/>
    </location>
</feature>